<evidence type="ECO:0000313" key="8">
    <source>
        <dbReference type="RefSeq" id="XP_022101773.1"/>
    </source>
</evidence>
<dbReference type="InterPro" id="IPR003890">
    <property type="entry name" value="MIF4G-like_typ-3"/>
</dbReference>
<dbReference type="AlphaFoldDB" id="A0A8B7Z7Y6"/>
<evidence type="ECO:0000256" key="5">
    <source>
        <dbReference type="SAM" id="MobiDB-lite"/>
    </source>
</evidence>
<evidence type="ECO:0000259" key="6">
    <source>
        <dbReference type="SMART" id="SM00543"/>
    </source>
</evidence>
<dbReference type="InterPro" id="IPR016024">
    <property type="entry name" value="ARM-type_fold"/>
</dbReference>
<dbReference type="Gene3D" id="1.25.40.180">
    <property type="match status" value="1"/>
</dbReference>
<feature type="compositionally biased region" description="Polar residues" evidence="5">
    <location>
        <begin position="53"/>
        <end position="68"/>
    </location>
</feature>
<feature type="region of interest" description="Disordered" evidence="5">
    <location>
        <begin position="370"/>
        <end position="397"/>
    </location>
</feature>
<evidence type="ECO:0000256" key="2">
    <source>
        <dbReference type="ARBA" id="ARBA00022490"/>
    </source>
</evidence>
<organism evidence="7 8">
    <name type="scientific">Acanthaster planci</name>
    <name type="common">Crown-of-thorns starfish</name>
    <dbReference type="NCBI Taxonomy" id="133434"/>
    <lineage>
        <taxon>Eukaryota</taxon>
        <taxon>Metazoa</taxon>
        <taxon>Echinodermata</taxon>
        <taxon>Eleutherozoa</taxon>
        <taxon>Asterozoa</taxon>
        <taxon>Asteroidea</taxon>
        <taxon>Valvatacea</taxon>
        <taxon>Valvatida</taxon>
        <taxon>Acanthasteridae</taxon>
        <taxon>Acanthaster</taxon>
    </lineage>
</organism>
<dbReference type="GO" id="GO:0003723">
    <property type="term" value="F:RNA binding"/>
    <property type="evidence" value="ECO:0007669"/>
    <property type="project" value="InterPro"/>
</dbReference>
<dbReference type="PANTHER" id="PTHR23254:SF15">
    <property type="entry name" value="POLYADENYLATE-BINDING PROTEIN-INTERACTING PROTEIN 1"/>
    <property type="match status" value="1"/>
</dbReference>
<feature type="region of interest" description="Disordered" evidence="5">
    <location>
        <begin position="299"/>
        <end position="322"/>
    </location>
</feature>
<sequence length="438" mass="48381">MKSLSADAPAFVPGTAWEGHPAQPQQQWSDSGPAEFVPGKPWPGVNGAPAPQPQQWSNGSEQPPYFNSSTEPDFVTMVKDVLFSLSVSPGLFEDYMKSMVEHLNAAVRSNKDLGLIADIIFEQSVLEPNFRYTGARACDYLISHLELPPAITKFRSHINQRVKEAVESREAMARDPNKLTRLHGATMFLAELFLISEVHVPEAKGPQRIDVYRVALSELMDTLLNSASDENLKCLGLLLKLSGKEIEDYDREQNNKTSSEQLSKIFLKARQYVTNQAVDKNVRELWLQLIELRAKRWGQGSGASYSGSTTAPPPAGSSGYMSGGGDTAPAMFSNQPVFYDSQGKVISAAEAGFGDEYDGDLENWAYYQTTEDDGSADPYTDYAPSSTADPYAEYDWDPSHYQQEPAAELDYADDLDELDAEIQKAFSDFLIETGQGDH</sequence>
<dbReference type="GeneID" id="110985221"/>
<dbReference type="FunFam" id="1.25.40.180:FF:000016">
    <property type="entry name" value="polyadenylate-binding protein-interacting protein 1 isoform X1"/>
    <property type="match status" value="1"/>
</dbReference>
<dbReference type="InterPro" id="IPR051367">
    <property type="entry name" value="mRNA_TranslReg/HistoneTransl"/>
</dbReference>
<proteinExistence type="predicted"/>
<comment type="subcellular location">
    <subcellularLocation>
        <location evidence="1">Cytoplasm</location>
    </subcellularLocation>
</comment>
<evidence type="ECO:0000313" key="7">
    <source>
        <dbReference type="Proteomes" id="UP000694845"/>
    </source>
</evidence>
<dbReference type="Proteomes" id="UP000694845">
    <property type="component" value="Unplaced"/>
</dbReference>
<gene>
    <name evidence="8" type="primary">LOC110985221</name>
</gene>
<dbReference type="Pfam" id="PF02854">
    <property type="entry name" value="MIF4G"/>
    <property type="match status" value="1"/>
</dbReference>
<keyword evidence="2" id="KW-0963">Cytoplasm</keyword>
<evidence type="ECO:0000256" key="3">
    <source>
        <dbReference type="ARBA" id="ARBA00022845"/>
    </source>
</evidence>
<dbReference type="SUPFAM" id="SSF48371">
    <property type="entry name" value="ARM repeat"/>
    <property type="match status" value="1"/>
</dbReference>
<dbReference type="PANTHER" id="PTHR23254">
    <property type="entry name" value="EIF4G DOMAIN PROTEIN"/>
    <property type="match status" value="1"/>
</dbReference>
<reference evidence="8" key="1">
    <citation type="submission" date="2025-08" db="UniProtKB">
        <authorList>
            <consortium name="RefSeq"/>
        </authorList>
    </citation>
    <scope>IDENTIFICATION</scope>
</reference>
<dbReference type="RefSeq" id="XP_022101773.1">
    <property type="nucleotide sequence ID" value="XM_022246081.1"/>
</dbReference>
<dbReference type="OMA" id="CYLSHAL"/>
<protein>
    <recommendedName>
        <fullName evidence="4">Polyadenylate-binding protein-interacting protein 1</fullName>
    </recommendedName>
</protein>
<name>A0A8B7Z7Y6_ACAPL</name>
<accession>A0A8B7Z7Y6</accession>
<dbReference type="GO" id="GO:0006446">
    <property type="term" value="P:regulation of translational initiation"/>
    <property type="evidence" value="ECO:0007669"/>
    <property type="project" value="TreeGrafter"/>
</dbReference>
<dbReference type="GO" id="GO:0005737">
    <property type="term" value="C:cytoplasm"/>
    <property type="evidence" value="ECO:0007669"/>
    <property type="project" value="UniProtKB-SubCell"/>
</dbReference>
<feature type="domain" description="MIF4G" evidence="6">
    <location>
        <begin position="77"/>
        <end position="296"/>
    </location>
</feature>
<evidence type="ECO:0000256" key="1">
    <source>
        <dbReference type="ARBA" id="ARBA00004496"/>
    </source>
</evidence>
<dbReference type="SMART" id="SM00543">
    <property type="entry name" value="MIF4G"/>
    <property type="match status" value="1"/>
</dbReference>
<keyword evidence="7" id="KW-1185">Reference proteome</keyword>
<feature type="region of interest" description="Disordered" evidence="5">
    <location>
        <begin position="1"/>
        <end position="68"/>
    </location>
</feature>
<keyword evidence="3" id="KW-0810">Translation regulation</keyword>
<dbReference type="OrthoDB" id="8171816at2759"/>
<evidence type="ECO:0000256" key="4">
    <source>
        <dbReference type="ARBA" id="ARBA00074029"/>
    </source>
</evidence>
<dbReference type="GO" id="GO:0008494">
    <property type="term" value="F:translation activator activity"/>
    <property type="evidence" value="ECO:0007669"/>
    <property type="project" value="TreeGrafter"/>
</dbReference>
<dbReference type="KEGG" id="aplc:110985221"/>